<dbReference type="RefSeq" id="XP_035697683.1">
    <property type="nucleotide sequence ID" value="XM_035841790.1"/>
</dbReference>
<reference evidence="4" key="3">
    <citation type="submission" date="2025-04" db="UniProtKB">
        <authorList>
            <consortium name="RefSeq"/>
        </authorList>
    </citation>
    <scope>IDENTIFICATION</scope>
    <source>
        <strain evidence="4">S238N-H82</strain>
        <tissue evidence="4">Testes</tissue>
    </source>
</reference>
<keyword evidence="3" id="KW-1185">Reference proteome</keyword>
<feature type="coiled-coil region" evidence="1">
    <location>
        <begin position="194"/>
        <end position="221"/>
    </location>
</feature>
<accession>C3XPZ5</accession>
<proteinExistence type="predicted"/>
<dbReference type="GO" id="GO:0016020">
    <property type="term" value="C:membrane"/>
    <property type="evidence" value="ECO:0007669"/>
    <property type="project" value="InterPro"/>
</dbReference>
<dbReference type="OMA" id="WHEYAHY"/>
<dbReference type="Gene3D" id="3.40.50.300">
    <property type="entry name" value="P-loop containing nucleotide triphosphate hydrolases"/>
    <property type="match status" value="1"/>
</dbReference>
<dbReference type="KEGG" id="bfo:118430768"/>
<dbReference type="OrthoDB" id="6149413at2759"/>
<evidence type="ECO:0000313" key="3">
    <source>
        <dbReference type="Proteomes" id="UP000001554"/>
    </source>
</evidence>
<gene>
    <name evidence="4" type="primary">LOC118430768</name>
    <name evidence="2" type="ORF">BRAFLDRAFT_67409</name>
</gene>
<keyword evidence="1" id="KW-0175">Coiled coil</keyword>
<dbReference type="SUPFAM" id="SSF52540">
    <property type="entry name" value="P-loop containing nucleoside triphosphate hydrolases"/>
    <property type="match status" value="1"/>
</dbReference>
<dbReference type="GeneID" id="118430768"/>
<dbReference type="GO" id="GO:0005525">
    <property type="term" value="F:GTP binding"/>
    <property type="evidence" value="ECO:0007669"/>
    <property type="project" value="InterPro"/>
</dbReference>
<sequence>MAQGPKPGELESLRDKVKKRLQNIPGKEFNVLVVGMYGSGKSSFINSMVMAVTGTWHEYAHYANAPYLSVTKRLERYVMFDDKCKEEDEKHSIPGYRKNVIFWDCPGFPDASEEAYSTIVSLTLDGRIPPGTKVLEFINQSPEQLRNKFGRVNRKMTFDRIVYINSADCDVHKLLVTAIKSGAQKDHDIPIFAMMTKIDKADDLQKRVEDAQAALTLTDNNVRFKTTSLYCKDVTACTDPNDYRVMMPNPKIDSVLLNTWMNLTDPNIRVIETPPPHEEPPRSNIWCVLL</sequence>
<name>C3XPZ5_BRAFL</name>
<dbReference type="EMBL" id="GG666451">
    <property type="protein sequence ID" value="EEN70016.1"/>
    <property type="molecule type" value="Genomic_DNA"/>
</dbReference>
<reference evidence="2" key="1">
    <citation type="journal article" date="2008" name="Nature">
        <title>The amphioxus genome and the evolution of the chordate karyotype.</title>
        <authorList>
            <consortium name="US DOE Joint Genome Institute (JGI-PGF)"/>
            <person name="Putnam N.H."/>
            <person name="Butts T."/>
            <person name="Ferrier D.E.K."/>
            <person name="Furlong R.F."/>
            <person name="Hellsten U."/>
            <person name="Kawashima T."/>
            <person name="Robinson-Rechavi M."/>
            <person name="Shoguchi E."/>
            <person name="Terry A."/>
            <person name="Yu J.-K."/>
            <person name="Benito-Gutierrez E.L."/>
            <person name="Dubchak I."/>
            <person name="Garcia-Fernandez J."/>
            <person name="Gibson-Brown J.J."/>
            <person name="Grigoriev I.V."/>
            <person name="Horton A.C."/>
            <person name="de Jong P.J."/>
            <person name="Jurka J."/>
            <person name="Kapitonov V.V."/>
            <person name="Kohara Y."/>
            <person name="Kuroki Y."/>
            <person name="Lindquist E."/>
            <person name="Lucas S."/>
            <person name="Osoegawa K."/>
            <person name="Pennacchio L.A."/>
            <person name="Salamov A.A."/>
            <person name="Satou Y."/>
            <person name="Sauka-Spengler T."/>
            <person name="Schmutz J."/>
            <person name="Shin-I T."/>
            <person name="Toyoda A."/>
            <person name="Bronner-Fraser M."/>
            <person name="Fujiyama A."/>
            <person name="Holland L.Z."/>
            <person name="Holland P.W.H."/>
            <person name="Satoh N."/>
            <person name="Rokhsar D.S."/>
        </authorList>
    </citation>
    <scope>NUCLEOTIDE SEQUENCE [LARGE SCALE GENOMIC DNA]</scope>
    <source>
        <strain evidence="2">S238N-H82</strain>
        <tissue evidence="2">Testes</tissue>
    </source>
</reference>
<organism evidence="2">
    <name type="scientific">Branchiostoma floridae</name>
    <name type="common">Florida lancelet</name>
    <name type="synonym">Amphioxus</name>
    <dbReference type="NCBI Taxonomy" id="7739"/>
    <lineage>
        <taxon>Eukaryota</taxon>
        <taxon>Metazoa</taxon>
        <taxon>Chordata</taxon>
        <taxon>Cephalochordata</taxon>
        <taxon>Leptocardii</taxon>
        <taxon>Amphioxiformes</taxon>
        <taxon>Branchiostomatidae</taxon>
        <taxon>Branchiostoma</taxon>
    </lineage>
</organism>
<dbReference type="Proteomes" id="UP000001554">
    <property type="component" value="Chromosome 14"/>
</dbReference>
<dbReference type="CDD" id="cd00882">
    <property type="entry name" value="Ras_like_GTPase"/>
    <property type="match status" value="1"/>
</dbReference>
<dbReference type="InterPro" id="IPR007743">
    <property type="entry name" value="Immunity-related_GTPase-like"/>
</dbReference>
<dbReference type="AlphaFoldDB" id="C3XPZ5"/>
<protein>
    <submittedName>
        <fullName evidence="4">Uncharacterized protein LOC118430768</fullName>
    </submittedName>
</protein>
<dbReference type="InParanoid" id="C3XPZ5"/>
<dbReference type="eggNOG" id="ENOG502T0G7">
    <property type="taxonomic scope" value="Eukaryota"/>
</dbReference>
<dbReference type="InterPro" id="IPR027417">
    <property type="entry name" value="P-loop_NTPase"/>
</dbReference>
<evidence type="ECO:0000313" key="4">
    <source>
        <dbReference type="RefSeq" id="XP_035697683.1"/>
    </source>
</evidence>
<dbReference type="Pfam" id="PF05049">
    <property type="entry name" value="IIGP"/>
    <property type="match status" value="1"/>
</dbReference>
<evidence type="ECO:0000256" key="1">
    <source>
        <dbReference type="SAM" id="Coils"/>
    </source>
</evidence>
<evidence type="ECO:0000313" key="2">
    <source>
        <dbReference type="EMBL" id="EEN70016.1"/>
    </source>
</evidence>
<reference evidence="3" key="2">
    <citation type="journal article" date="2020" name="Nat. Ecol. Evol.">
        <title>Deeply conserved synteny resolves early events in vertebrate evolution.</title>
        <authorList>
            <person name="Simakov O."/>
            <person name="Marletaz F."/>
            <person name="Yue J.X."/>
            <person name="O'Connell B."/>
            <person name="Jenkins J."/>
            <person name="Brandt A."/>
            <person name="Calef R."/>
            <person name="Tung C.H."/>
            <person name="Huang T.K."/>
            <person name="Schmutz J."/>
            <person name="Satoh N."/>
            <person name="Yu J.K."/>
            <person name="Putnam N.H."/>
            <person name="Green R.E."/>
            <person name="Rokhsar D.S."/>
        </authorList>
    </citation>
    <scope>NUCLEOTIDE SEQUENCE [LARGE SCALE GENOMIC DNA]</scope>
    <source>
        <strain evidence="3">S238N-H82</strain>
    </source>
</reference>